<protein>
    <submittedName>
        <fullName evidence="2">3-hydroxyacyl-ACP dehydratase</fullName>
    </submittedName>
    <submittedName>
        <fullName evidence="3">Beta-hydroxyacyl-(Acyl-carrier-protein) dehydratase FabZ</fullName>
    </submittedName>
</protein>
<dbReference type="Proteomes" id="UP000215539">
    <property type="component" value="Chromosome 1"/>
</dbReference>
<dbReference type="GO" id="GO:0016829">
    <property type="term" value="F:lyase activity"/>
    <property type="evidence" value="ECO:0007669"/>
    <property type="project" value="UniProtKB-KW"/>
</dbReference>
<dbReference type="AlphaFoldDB" id="A0AAX2GYR1"/>
<proteinExistence type="predicted"/>
<dbReference type="InterPro" id="IPR054545">
    <property type="entry name" value="ApeI-like"/>
</dbReference>
<dbReference type="SUPFAM" id="SSF54637">
    <property type="entry name" value="Thioesterase/thiol ester dehydrase-isomerase"/>
    <property type="match status" value="1"/>
</dbReference>
<dbReference type="Proteomes" id="UP000065822">
    <property type="component" value="Chromosome"/>
</dbReference>
<accession>A0AAX2GYR1</accession>
<organism evidence="3 5">
    <name type="scientific">Capnocytophaga haemolytica</name>
    <dbReference type="NCBI Taxonomy" id="45243"/>
    <lineage>
        <taxon>Bacteria</taxon>
        <taxon>Pseudomonadati</taxon>
        <taxon>Bacteroidota</taxon>
        <taxon>Flavobacteriia</taxon>
        <taxon>Flavobacteriales</taxon>
        <taxon>Flavobacteriaceae</taxon>
        <taxon>Capnocytophaga</taxon>
    </lineage>
</organism>
<dbReference type="RefSeq" id="WP_066431762.1">
    <property type="nucleotide sequence ID" value="NZ_CP014227.1"/>
</dbReference>
<dbReference type="KEGG" id="chg:AXF12_04215"/>
<dbReference type="Pfam" id="PF22818">
    <property type="entry name" value="ApeI-like"/>
    <property type="match status" value="1"/>
</dbReference>
<sequence>MLDDFYTLNSLQPTTENDYICELTLNAAHPIFKGHFPDKPITPGVCMLQIIKNIVESITAHKLFLYKTVNVKFMALINPYENPELTLTLSILPYADGYQVKSTTSFGDTVALKLTNYYNKV</sequence>
<keyword evidence="4" id="KW-1185">Reference proteome</keyword>
<evidence type="ECO:0000313" key="3">
    <source>
        <dbReference type="EMBL" id="SNV07371.1"/>
    </source>
</evidence>
<reference evidence="2 4" key="1">
    <citation type="submission" date="2016-02" db="EMBL/GenBank/DDBJ databases">
        <authorList>
            <person name="Holder M.E."/>
            <person name="Ajami N.J."/>
            <person name="Petrosino J.F."/>
        </authorList>
    </citation>
    <scope>NUCLEOTIDE SEQUENCE [LARGE SCALE GENOMIC DNA]</scope>
    <source>
        <strain evidence="2 4">CCUG 32990</strain>
    </source>
</reference>
<evidence type="ECO:0000313" key="2">
    <source>
        <dbReference type="EMBL" id="AMD86193.1"/>
    </source>
</evidence>
<dbReference type="InterPro" id="IPR029069">
    <property type="entry name" value="HotDog_dom_sf"/>
</dbReference>
<reference evidence="3 5" key="2">
    <citation type="submission" date="2017-06" db="EMBL/GenBank/DDBJ databases">
        <authorList>
            <consortium name="Pathogen Informatics"/>
        </authorList>
    </citation>
    <scope>NUCLEOTIDE SEQUENCE [LARGE SCALE GENOMIC DNA]</scope>
    <source>
        <strain evidence="3 5">NCTC12947</strain>
    </source>
</reference>
<dbReference type="EMBL" id="LT906449">
    <property type="protein sequence ID" value="SNV07371.1"/>
    <property type="molecule type" value="Genomic_DNA"/>
</dbReference>
<evidence type="ECO:0000313" key="5">
    <source>
        <dbReference type="Proteomes" id="UP000215539"/>
    </source>
</evidence>
<name>A0AAX2GYR1_9FLAO</name>
<feature type="domain" description="ApeI dehydratase-like" evidence="1">
    <location>
        <begin position="14"/>
        <end position="89"/>
    </location>
</feature>
<gene>
    <name evidence="2" type="ORF">AXF12_04215</name>
    <name evidence="3" type="ORF">SAMEA44541418_00891</name>
</gene>
<dbReference type="EMBL" id="CP014227">
    <property type="protein sequence ID" value="AMD86193.1"/>
    <property type="molecule type" value="Genomic_DNA"/>
</dbReference>
<evidence type="ECO:0000313" key="4">
    <source>
        <dbReference type="Proteomes" id="UP000065822"/>
    </source>
</evidence>
<dbReference type="Gene3D" id="3.10.129.10">
    <property type="entry name" value="Hotdog Thioesterase"/>
    <property type="match status" value="1"/>
</dbReference>
<evidence type="ECO:0000259" key="1">
    <source>
        <dbReference type="Pfam" id="PF22818"/>
    </source>
</evidence>